<dbReference type="Pfam" id="PF13683">
    <property type="entry name" value="rve_3"/>
    <property type="match status" value="1"/>
</dbReference>
<protein>
    <submittedName>
        <fullName evidence="2">Transposase</fullName>
    </submittedName>
</protein>
<feature type="domain" description="Integrase catalytic" evidence="1">
    <location>
        <begin position="273"/>
        <end position="334"/>
    </location>
</feature>
<evidence type="ECO:0000313" key="3">
    <source>
        <dbReference type="Proteomes" id="UP000315400"/>
    </source>
</evidence>
<dbReference type="Gene3D" id="3.30.420.10">
    <property type="entry name" value="Ribonuclease H-like superfamily/Ribonuclease H"/>
    <property type="match status" value="1"/>
</dbReference>
<organism evidence="2 3">
    <name type="scientific">Spiribacter salinus</name>
    <dbReference type="NCBI Taxonomy" id="1335746"/>
    <lineage>
        <taxon>Bacteria</taxon>
        <taxon>Pseudomonadati</taxon>
        <taxon>Pseudomonadota</taxon>
        <taxon>Gammaproteobacteria</taxon>
        <taxon>Chromatiales</taxon>
        <taxon>Ectothiorhodospiraceae</taxon>
        <taxon>Spiribacter</taxon>
    </lineage>
</organism>
<dbReference type="AlphaFoldDB" id="A0A540VT38"/>
<evidence type="ECO:0000313" key="2">
    <source>
        <dbReference type="EMBL" id="TQE99915.1"/>
    </source>
</evidence>
<dbReference type="InterPro" id="IPR001584">
    <property type="entry name" value="Integrase_cat-core"/>
</dbReference>
<accession>A0A540VT38</accession>
<name>A0A540VT38_9GAMM</name>
<dbReference type="InterPro" id="IPR036397">
    <property type="entry name" value="RNaseH_sf"/>
</dbReference>
<dbReference type="SUPFAM" id="SSF53098">
    <property type="entry name" value="Ribonuclease H-like"/>
    <property type="match status" value="1"/>
</dbReference>
<proteinExistence type="predicted"/>
<reference evidence="2 3" key="1">
    <citation type="submission" date="2019-06" db="EMBL/GenBank/DDBJ databases">
        <title>Metagenome assembled Genome of Spiribacter salinus SL48-SHIP from the microbial mat of Salt Lake 48 (Novosibirsk region, Russia).</title>
        <authorList>
            <person name="Shipova A."/>
            <person name="Rozanov A.S."/>
            <person name="Bryanskaya A.V."/>
            <person name="Peltek S.E."/>
        </authorList>
    </citation>
    <scope>NUCLEOTIDE SEQUENCE [LARGE SCALE GENOMIC DNA]</scope>
    <source>
        <strain evidence="2">SL48-SHIP-2</strain>
    </source>
</reference>
<dbReference type="Proteomes" id="UP000315400">
    <property type="component" value="Unassembled WGS sequence"/>
</dbReference>
<dbReference type="GO" id="GO:0015074">
    <property type="term" value="P:DNA integration"/>
    <property type="evidence" value="ECO:0007669"/>
    <property type="project" value="InterPro"/>
</dbReference>
<dbReference type="InterPro" id="IPR012337">
    <property type="entry name" value="RNaseH-like_sf"/>
</dbReference>
<evidence type="ECO:0000259" key="1">
    <source>
        <dbReference type="Pfam" id="PF13683"/>
    </source>
</evidence>
<comment type="caution">
    <text evidence="2">The sequence shown here is derived from an EMBL/GenBank/DDBJ whole genome shotgun (WGS) entry which is preliminary data.</text>
</comment>
<gene>
    <name evidence="2" type="ORF">FKY71_06040</name>
</gene>
<dbReference type="GO" id="GO:0003676">
    <property type="term" value="F:nucleic acid binding"/>
    <property type="evidence" value="ECO:0007669"/>
    <property type="project" value="InterPro"/>
</dbReference>
<sequence>MNRHKIPSPMSESDESSNIKAPAIWVVIISRILAQMLNDRLLLMVEYQRREIAIYKRRLKKKPALTDGERRSLAEIAAKLGRKAMAELGSMVTPDTLMRWYRRLCGAKWVHPRKRRGRPPTREEVRQQVIDTAETWSQAGYTRVCDVMKALGYTISRSTVVNILKEAGVPTAPHRGMSWKQFIATVMDGLYACDMFTVDTLNSTYYCLFATKIATREVEIVNLTKKPNGPWMAQQGRNLCDFEHGFLRNCRYLIHDREPTFIHCLDPILHDSGITPKVMPVKSPNLNAFAERFVGSVRRDCLDHLPIFGEKHLRYVLREYVAWYNHERPHQGIDGEYIDKREPYREDGEVAKRLRLGGLLPHFYRAA</sequence>
<dbReference type="EMBL" id="VIFK01000032">
    <property type="protein sequence ID" value="TQE99915.1"/>
    <property type="molecule type" value="Genomic_DNA"/>
</dbReference>